<dbReference type="EMBL" id="HE663493">
    <property type="protein sequence ID" value="CCG09294.1"/>
    <property type="molecule type" value="Genomic_DNA"/>
</dbReference>
<dbReference type="KEGG" id="rpm:RSPPHO_02668"/>
<dbReference type="HOGENOM" id="CLU_142253_0_0_5"/>
<dbReference type="STRING" id="1150469.RSPPHO_02668"/>
<keyword evidence="2" id="KW-1133">Transmembrane helix</keyword>
<name>H6SNG3_PARPM</name>
<sequence length="143" mass="15697">MGRRCMIRASHLVWGALIMTVGTGLFLVANEVGAREKELARLYADIRRTTESLHVLRAEWSYLNDPSRLERLASTHLGLEPVRPEQYVSVNQLPLPPAETGEGLPASLPGGKGGRHPERPVGQVPERPRHPHAARQAGGSGRF</sequence>
<dbReference type="Proteomes" id="UP000033220">
    <property type="component" value="Chromosome DSM 122"/>
</dbReference>
<accession>H6SNG3</accession>
<feature type="region of interest" description="Disordered" evidence="1">
    <location>
        <begin position="90"/>
        <end position="143"/>
    </location>
</feature>
<protein>
    <submittedName>
        <fullName evidence="3">Secreted (Periplasmic) protein-like</fullName>
    </submittedName>
</protein>
<keyword evidence="4" id="KW-1185">Reference proteome</keyword>
<feature type="transmembrane region" description="Helical" evidence="2">
    <location>
        <begin position="12"/>
        <end position="29"/>
    </location>
</feature>
<reference evidence="3 4" key="1">
    <citation type="submission" date="2012-02" db="EMBL/GenBank/DDBJ databases">
        <title>Shotgun genome sequence of Phaeospirillum photometricum DSM 122.</title>
        <authorList>
            <person name="Duquesne K."/>
            <person name="Sturgis J."/>
        </authorList>
    </citation>
    <scope>NUCLEOTIDE SEQUENCE [LARGE SCALE GENOMIC DNA]</scope>
    <source>
        <strain evidence="4">DSM122</strain>
    </source>
</reference>
<organism evidence="3 4">
    <name type="scientific">Pararhodospirillum photometricum DSM 122</name>
    <dbReference type="NCBI Taxonomy" id="1150469"/>
    <lineage>
        <taxon>Bacteria</taxon>
        <taxon>Pseudomonadati</taxon>
        <taxon>Pseudomonadota</taxon>
        <taxon>Alphaproteobacteria</taxon>
        <taxon>Rhodospirillales</taxon>
        <taxon>Rhodospirillaceae</taxon>
        <taxon>Pararhodospirillum</taxon>
    </lineage>
</organism>
<keyword evidence="2" id="KW-0812">Transmembrane</keyword>
<evidence type="ECO:0000313" key="4">
    <source>
        <dbReference type="Proteomes" id="UP000033220"/>
    </source>
</evidence>
<dbReference type="eggNOG" id="COG5462">
    <property type="taxonomic scope" value="Bacteria"/>
</dbReference>
<dbReference type="AlphaFoldDB" id="H6SNG3"/>
<dbReference type="PATRIC" id="fig|1150469.3.peg.3032"/>
<evidence type="ECO:0000256" key="2">
    <source>
        <dbReference type="SAM" id="Phobius"/>
    </source>
</evidence>
<evidence type="ECO:0000313" key="3">
    <source>
        <dbReference type="EMBL" id="CCG09294.1"/>
    </source>
</evidence>
<keyword evidence="2" id="KW-0472">Membrane</keyword>
<proteinExistence type="predicted"/>
<gene>
    <name evidence="3" type="ORF">RSPPHO_02668</name>
</gene>
<evidence type="ECO:0000256" key="1">
    <source>
        <dbReference type="SAM" id="MobiDB-lite"/>
    </source>
</evidence>